<reference evidence="2" key="1">
    <citation type="journal article" date="2023" name="Mol. Phylogenet. Evol.">
        <title>Genome-scale phylogeny and comparative genomics of the fungal order Sordariales.</title>
        <authorList>
            <person name="Hensen N."/>
            <person name="Bonometti L."/>
            <person name="Westerberg I."/>
            <person name="Brannstrom I.O."/>
            <person name="Guillou S."/>
            <person name="Cros-Aarteil S."/>
            <person name="Calhoun S."/>
            <person name="Haridas S."/>
            <person name="Kuo A."/>
            <person name="Mondo S."/>
            <person name="Pangilinan J."/>
            <person name="Riley R."/>
            <person name="LaButti K."/>
            <person name="Andreopoulos B."/>
            <person name="Lipzen A."/>
            <person name="Chen C."/>
            <person name="Yan M."/>
            <person name="Daum C."/>
            <person name="Ng V."/>
            <person name="Clum A."/>
            <person name="Steindorff A."/>
            <person name="Ohm R.A."/>
            <person name="Martin F."/>
            <person name="Silar P."/>
            <person name="Natvig D.O."/>
            <person name="Lalanne C."/>
            <person name="Gautier V."/>
            <person name="Ament-Velasquez S.L."/>
            <person name="Kruys A."/>
            <person name="Hutchinson M.I."/>
            <person name="Powell A.J."/>
            <person name="Barry K."/>
            <person name="Miller A.N."/>
            <person name="Grigoriev I.V."/>
            <person name="Debuchy R."/>
            <person name="Gladieux P."/>
            <person name="Hiltunen Thoren M."/>
            <person name="Johannesson H."/>
        </authorList>
    </citation>
    <scope>NUCLEOTIDE SEQUENCE</scope>
    <source>
        <strain evidence="2">CBS 141.50</strain>
    </source>
</reference>
<protein>
    <submittedName>
        <fullName evidence="2">S-adenosyl-L-methionine-dependent methyltransferase</fullName>
    </submittedName>
</protein>
<sequence>MSSTPNMATAEHFNKTAENYEAITGGGPQSKILDNACGTGIVTDIIIQSGIQPSPEIHAVDFAEGMVSVAKGRFSSHSNVHAAVMPGEDLAFPDDTFTHSITNLGLMFFADADKGAKEIARTLHPDRVAVITGWAKQAPFKLIQEIHNQIRPDGPPFKLPVPEIWFDPEHTKALLTGAGLDVHMGAETTDGVADILTRFSGRAFATYSEEEKEKAAGLIKRIVQERAVPFTRPSGSGVGIKVTGTIFVVWRRSEGVPAV</sequence>
<keyword evidence="3" id="KW-1185">Reference proteome</keyword>
<organism evidence="2 3">
    <name type="scientific">Dichotomopilus funicola</name>
    <dbReference type="NCBI Taxonomy" id="1934379"/>
    <lineage>
        <taxon>Eukaryota</taxon>
        <taxon>Fungi</taxon>
        <taxon>Dikarya</taxon>
        <taxon>Ascomycota</taxon>
        <taxon>Pezizomycotina</taxon>
        <taxon>Sordariomycetes</taxon>
        <taxon>Sordariomycetidae</taxon>
        <taxon>Sordariales</taxon>
        <taxon>Chaetomiaceae</taxon>
        <taxon>Dichotomopilus</taxon>
    </lineage>
</organism>
<comment type="caution">
    <text evidence="2">The sequence shown here is derived from an EMBL/GenBank/DDBJ whole genome shotgun (WGS) entry which is preliminary data.</text>
</comment>
<dbReference type="EMBL" id="MU853618">
    <property type="protein sequence ID" value="KAK4141050.1"/>
    <property type="molecule type" value="Genomic_DNA"/>
</dbReference>
<dbReference type="Pfam" id="PF13649">
    <property type="entry name" value="Methyltransf_25"/>
    <property type="match status" value="1"/>
</dbReference>
<dbReference type="GO" id="GO:0032259">
    <property type="term" value="P:methylation"/>
    <property type="evidence" value="ECO:0007669"/>
    <property type="project" value="UniProtKB-KW"/>
</dbReference>
<evidence type="ECO:0000313" key="3">
    <source>
        <dbReference type="Proteomes" id="UP001302676"/>
    </source>
</evidence>
<dbReference type="RefSeq" id="XP_062634421.1">
    <property type="nucleotide sequence ID" value="XM_062781740.1"/>
</dbReference>
<dbReference type="GO" id="GO:0008168">
    <property type="term" value="F:methyltransferase activity"/>
    <property type="evidence" value="ECO:0007669"/>
    <property type="project" value="UniProtKB-KW"/>
</dbReference>
<dbReference type="Proteomes" id="UP001302676">
    <property type="component" value="Unassembled WGS sequence"/>
</dbReference>
<keyword evidence="2" id="KW-0489">Methyltransferase</keyword>
<reference evidence="2" key="2">
    <citation type="submission" date="2023-05" db="EMBL/GenBank/DDBJ databases">
        <authorList>
            <consortium name="Lawrence Berkeley National Laboratory"/>
            <person name="Steindorff A."/>
            <person name="Hensen N."/>
            <person name="Bonometti L."/>
            <person name="Westerberg I."/>
            <person name="Brannstrom I.O."/>
            <person name="Guillou S."/>
            <person name="Cros-Aarteil S."/>
            <person name="Calhoun S."/>
            <person name="Haridas S."/>
            <person name="Kuo A."/>
            <person name="Mondo S."/>
            <person name="Pangilinan J."/>
            <person name="Riley R."/>
            <person name="Labutti K."/>
            <person name="Andreopoulos B."/>
            <person name="Lipzen A."/>
            <person name="Chen C."/>
            <person name="Yanf M."/>
            <person name="Daum C."/>
            <person name="Ng V."/>
            <person name="Clum A."/>
            <person name="Ohm R."/>
            <person name="Martin F."/>
            <person name="Silar P."/>
            <person name="Natvig D."/>
            <person name="Lalanne C."/>
            <person name="Gautier V."/>
            <person name="Ament-Velasquez S.L."/>
            <person name="Kruys A."/>
            <person name="Hutchinson M.I."/>
            <person name="Powell A.J."/>
            <person name="Barry K."/>
            <person name="Miller A.N."/>
            <person name="Grigoriev I.V."/>
            <person name="Debuchy R."/>
            <person name="Gladieux P."/>
            <person name="Thoren M.H."/>
            <person name="Johannesson H."/>
        </authorList>
    </citation>
    <scope>NUCLEOTIDE SEQUENCE</scope>
    <source>
        <strain evidence="2">CBS 141.50</strain>
    </source>
</reference>
<feature type="domain" description="Methyltransferase" evidence="1">
    <location>
        <begin position="32"/>
        <end position="126"/>
    </location>
</feature>
<dbReference type="Gene3D" id="3.40.50.150">
    <property type="entry name" value="Vaccinia Virus protein VP39"/>
    <property type="match status" value="1"/>
</dbReference>
<dbReference type="AlphaFoldDB" id="A0AAN6ZJ14"/>
<name>A0AAN6ZJ14_9PEZI</name>
<evidence type="ECO:0000313" key="2">
    <source>
        <dbReference type="EMBL" id="KAK4141050.1"/>
    </source>
</evidence>
<dbReference type="InterPro" id="IPR041698">
    <property type="entry name" value="Methyltransf_25"/>
</dbReference>
<dbReference type="GeneID" id="87818353"/>
<accession>A0AAN6ZJ14</accession>
<proteinExistence type="predicted"/>
<dbReference type="SUPFAM" id="SSF53335">
    <property type="entry name" value="S-adenosyl-L-methionine-dependent methyltransferases"/>
    <property type="match status" value="1"/>
</dbReference>
<gene>
    <name evidence="2" type="ORF">C8A04DRAFT_31369</name>
</gene>
<evidence type="ECO:0000259" key="1">
    <source>
        <dbReference type="Pfam" id="PF13649"/>
    </source>
</evidence>
<dbReference type="InterPro" id="IPR029063">
    <property type="entry name" value="SAM-dependent_MTases_sf"/>
</dbReference>
<keyword evidence="2" id="KW-0808">Transferase</keyword>